<organism evidence="1 2">
    <name type="scientific">Aspergillus kawachii</name>
    <name type="common">White koji mold</name>
    <name type="synonym">Aspergillus awamori var. kawachi</name>
    <dbReference type="NCBI Taxonomy" id="1069201"/>
    <lineage>
        <taxon>Eukaryota</taxon>
        <taxon>Fungi</taxon>
        <taxon>Dikarya</taxon>
        <taxon>Ascomycota</taxon>
        <taxon>Pezizomycotina</taxon>
        <taxon>Eurotiomycetes</taxon>
        <taxon>Eurotiomycetidae</taxon>
        <taxon>Eurotiales</taxon>
        <taxon>Aspergillaceae</taxon>
        <taxon>Aspergillus</taxon>
        <taxon>Aspergillus subgen. Circumdati</taxon>
    </lineage>
</organism>
<dbReference type="Proteomes" id="UP000661280">
    <property type="component" value="Chromosome 6"/>
</dbReference>
<dbReference type="AlphaFoldDB" id="A0A7R7WGA0"/>
<dbReference type="GeneID" id="64963577"/>
<reference evidence="1" key="1">
    <citation type="submission" date="2021-01" db="EMBL/GenBank/DDBJ databases">
        <authorList>
            <consortium name="Aspergillus luchuensis mut. kawachii IFO 4304 genome sequencing consortium"/>
            <person name="Kazuki M."/>
            <person name="Futagami T."/>
        </authorList>
    </citation>
    <scope>NUCLEOTIDE SEQUENCE</scope>
    <source>
        <strain evidence="1">IFO 4308</strain>
    </source>
</reference>
<name>A0A7R7WGA0_ASPKA</name>
<dbReference type="RefSeq" id="XP_041546018.1">
    <property type="nucleotide sequence ID" value="XM_041692654.1"/>
</dbReference>
<reference evidence="1" key="2">
    <citation type="submission" date="2021-02" db="EMBL/GenBank/DDBJ databases">
        <title>Aspergillus luchuensis mut. kawachii IFO 4304 genome sequence.</title>
        <authorList>
            <person name="Mori K."/>
            <person name="Kadooka C."/>
            <person name="Goto M."/>
            <person name="Futagami T."/>
        </authorList>
    </citation>
    <scope>NUCLEOTIDE SEQUENCE</scope>
    <source>
        <strain evidence="1">IFO 4308</strain>
    </source>
</reference>
<evidence type="ECO:0000313" key="2">
    <source>
        <dbReference type="Proteomes" id="UP000661280"/>
    </source>
</evidence>
<dbReference type="EMBL" id="AP024430">
    <property type="protein sequence ID" value="BCS02256.1"/>
    <property type="molecule type" value="Genomic_DNA"/>
</dbReference>
<protein>
    <submittedName>
        <fullName evidence="1">Uncharacterized protein</fullName>
    </submittedName>
</protein>
<evidence type="ECO:0000313" key="1">
    <source>
        <dbReference type="EMBL" id="BCS02256.1"/>
    </source>
</evidence>
<sequence length="129" mass="14807">MQEEPPCMSYVDRILHLQRTIEIIWKQIYLLFAYHLPPLTLLNVLSPKFDHYPGDDCPLLSAVGRLHAFPRLSNRGKGMWISWRIIPIFPPQALTVGTPLAEGTRIPHRGPKHNKRPPILSNSLWKGIT</sequence>
<accession>A0A7R7WGA0</accession>
<proteinExistence type="predicted"/>
<keyword evidence="2" id="KW-1185">Reference proteome</keyword>
<dbReference type="OrthoDB" id="10432522at2759"/>
<gene>
    <name evidence="1" type="ORF">AKAW2_60520S</name>
</gene>
<dbReference type="KEGG" id="aluc:AKAW2_60520S"/>